<evidence type="ECO:0000313" key="2">
    <source>
        <dbReference type="EMBL" id="CAI5441631.1"/>
    </source>
</evidence>
<evidence type="ECO:0000313" key="3">
    <source>
        <dbReference type="Proteomes" id="UP001152747"/>
    </source>
</evidence>
<comment type="caution">
    <text evidence="2">The sequence shown here is derived from an EMBL/GenBank/DDBJ whole genome shotgun (WGS) entry which is preliminary data.</text>
</comment>
<accession>A0A9P1IB13</accession>
<reference evidence="2" key="1">
    <citation type="submission" date="2022-11" db="EMBL/GenBank/DDBJ databases">
        <authorList>
            <person name="Kikuchi T."/>
        </authorList>
    </citation>
    <scope>NUCLEOTIDE SEQUENCE</scope>
    <source>
        <strain evidence="2">PS1010</strain>
    </source>
</reference>
<feature type="region of interest" description="Disordered" evidence="1">
    <location>
        <begin position="70"/>
        <end position="95"/>
    </location>
</feature>
<dbReference type="Proteomes" id="UP001152747">
    <property type="component" value="Unassembled WGS sequence"/>
</dbReference>
<organism evidence="2 3">
    <name type="scientific">Caenorhabditis angaria</name>
    <dbReference type="NCBI Taxonomy" id="860376"/>
    <lineage>
        <taxon>Eukaryota</taxon>
        <taxon>Metazoa</taxon>
        <taxon>Ecdysozoa</taxon>
        <taxon>Nematoda</taxon>
        <taxon>Chromadorea</taxon>
        <taxon>Rhabditida</taxon>
        <taxon>Rhabditina</taxon>
        <taxon>Rhabditomorpha</taxon>
        <taxon>Rhabditoidea</taxon>
        <taxon>Rhabditidae</taxon>
        <taxon>Peloderinae</taxon>
        <taxon>Caenorhabditis</taxon>
    </lineage>
</organism>
<gene>
    <name evidence="2" type="ORF">CAMP_LOCUS4268</name>
</gene>
<dbReference type="AlphaFoldDB" id="A0A9P1IB13"/>
<dbReference type="OrthoDB" id="7489123at2759"/>
<dbReference type="EMBL" id="CANHGI010000002">
    <property type="protein sequence ID" value="CAI5441631.1"/>
    <property type="molecule type" value="Genomic_DNA"/>
</dbReference>
<proteinExistence type="predicted"/>
<protein>
    <submittedName>
        <fullName evidence="2">Uncharacterized protein</fullName>
    </submittedName>
</protein>
<evidence type="ECO:0000256" key="1">
    <source>
        <dbReference type="SAM" id="MobiDB-lite"/>
    </source>
</evidence>
<sequence length="191" mass="21411">MNPAQEHIAWLITNVINKADSSNAKSIAILGTQLETLGGLLRDFSEVTLEDEESIKSDVRAEVGKLKLARKRGNSKKGTMSSSSSTEVQPAFVSSDVPSTESEPLVYIWKYKGIPLKDRPCTFCEEYSHKSEDCYNYPSFQDRYDILNYRGYCTRCCTPHQSSKCPEMRPKCQNCPRGTHSTWLCPAIQGG</sequence>
<name>A0A9P1IB13_9PELO</name>
<keyword evidence="3" id="KW-1185">Reference proteome</keyword>